<keyword evidence="1" id="KW-1133">Transmembrane helix</keyword>
<name>A0A1M7IUB8_9BRAD</name>
<feature type="transmembrane region" description="Helical" evidence="1">
    <location>
        <begin position="59"/>
        <end position="79"/>
    </location>
</feature>
<sequence length="141" mass="14545">MVLASVLYVAMLTTVSFSAGGGDAAMGEALASFLLTVALWMVLALLVGAAAIMGEIPRWIVVVSAFLVPLAGVTTFVAIDMCSRHIKWAVIGPVLLPLLVTSAATVARFAKLRAAFPGNGFNIAIWSAVASLSLVLLLAAM</sequence>
<feature type="transmembrane region" description="Helical" evidence="1">
    <location>
        <begin position="85"/>
        <end position="109"/>
    </location>
</feature>
<gene>
    <name evidence="2" type="ORF">SAMN05444171_7527</name>
</gene>
<feature type="transmembrane region" description="Helical" evidence="1">
    <location>
        <begin position="121"/>
        <end position="140"/>
    </location>
</feature>
<organism evidence="2 3">
    <name type="scientific">Bradyrhizobium lablabi</name>
    <dbReference type="NCBI Taxonomy" id="722472"/>
    <lineage>
        <taxon>Bacteria</taxon>
        <taxon>Pseudomonadati</taxon>
        <taxon>Pseudomonadota</taxon>
        <taxon>Alphaproteobacteria</taxon>
        <taxon>Hyphomicrobiales</taxon>
        <taxon>Nitrobacteraceae</taxon>
        <taxon>Bradyrhizobium</taxon>
    </lineage>
</organism>
<keyword evidence="1" id="KW-0812">Transmembrane</keyword>
<accession>A0A1M7IUB8</accession>
<reference evidence="2 3" key="1">
    <citation type="submission" date="2016-10" db="EMBL/GenBank/DDBJ databases">
        <authorList>
            <person name="de Groot N.N."/>
        </authorList>
    </citation>
    <scope>NUCLEOTIDE SEQUENCE [LARGE SCALE GENOMIC DNA]</scope>
    <source>
        <strain evidence="2 3">GAS522</strain>
    </source>
</reference>
<keyword evidence="1" id="KW-0472">Membrane</keyword>
<dbReference type="EMBL" id="FNTI01000001">
    <property type="protein sequence ID" value="SEE44852.1"/>
    <property type="molecule type" value="Genomic_DNA"/>
</dbReference>
<proteinExistence type="predicted"/>
<evidence type="ECO:0000256" key="1">
    <source>
        <dbReference type="SAM" id="Phobius"/>
    </source>
</evidence>
<protein>
    <submittedName>
        <fullName evidence="2">Uncharacterized protein</fullName>
    </submittedName>
</protein>
<dbReference type="AlphaFoldDB" id="A0A1M7IUB8"/>
<evidence type="ECO:0000313" key="3">
    <source>
        <dbReference type="Proteomes" id="UP000183208"/>
    </source>
</evidence>
<feature type="transmembrane region" description="Helical" evidence="1">
    <location>
        <begin position="31"/>
        <end position="52"/>
    </location>
</feature>
<dbReference type="Proteomes" id="UP000183208">
    <property type="component" value="Unassembled WGS sequence"/>
</dbReference>
<evidence type="ECO:0000313" key="2">
    <source>
        <dbReference type="EMBL" id="SEE44852.1"/>
    </source>
</evidence>